<keyword evidence="6 9" id="KW-0378">Hydrolase</keyword>
<evidence type="ECO:0000313" key="12">
    <source>
        <dbReference type="Proteomes" id="UP000722791"/>
    </source>
</evidence>
<dbReference type="EC" id="3.4.19.9" evidence="3 9"/>
<dbReference type="InterPro" id="IPR011697">
    <property type="entry name" value="Peptidase_C26"/>
</dbReference>
<proteinExistence type="inferred from homology"/>
<dbReference type="Proteomes" id="UP000722791">
    <property type="component" value="Unassembled WGS sequence"/>
</dbReference>
<evidence type="ECO:0000313" key="11">
    <source>
        <dbReference type="EMBL" id="GIM11966.1"/>
    </source>
</evidence>
<feature type="active site" description="Nucleophile" evidence="8 9">
    <location>
        <position position="154"/>
    </location>
</feature>
<comment type="catalytic activity">
    <reaction evidence="7 9">
        <text>(6S)-5,6,7,8-tetrahydrofolyl-(gamma-L-Glu)(n) + (n-1) H2O = (6S)-5,6,7,8-tetrahydrofolate + (n-1) L-glutamate</text>
        <dbReference type="Rhea" id="RHEA:56784"/>
        <dbReference type="Rhea" id="RHEA-COMP:14738"/>
        <dbReference type="ChEBI" id="CHEBI:15377"/>
        <dbReference type="ChEBI" id="CHEBI:29985"/>
        <dbReference type="ChEBI" id="CHEBI:57453"/>
        <dbReference type="ChEBI" id="CHEBI:141005"/>
        <dbReference type="EC" id="3.4.19.9"/>
    </reaction>
</comment>
<evidence type="ECO:0000256" key="8">
    <source>
        <dbReference type="PIRSR" id="PIRSR615527-1"/>
    </source>
</evidence>
<dbReference type="GO" id="GO:0046900">
    <property type="term" value="P:tetrahydrofolylpolyglutamate metabolic process"/>
    <property type="evidence" value="ECO:0007669"/>
    <property type="project" value="TreeGrafter"/>
</dbReference>
<evidence type="ECO:0000256" key="9">
    <source>
        <dbReference type="PROSITE-ProRule" id="PRU00607"/>
    </source>
</evidence>
<evidence type="ECO:0000256" key="7">
    <source>
        <dbReference type="ARBA" id="ARBA00051589"/>
    </source>
</evidence>
<dbReference type="PANTHER" id="PTHR11315">
    <property type="entry name" value="PROTEASE FAMILY C26 GAMMA-GLUTAMYL HYDROLASE"/>
    <property type="match status" value="1"/>
</dbReference>
<dbReference type="EMBL" id="BNCQ01000041">
    <property type="protein sequence ID" value="GIM11966.1"/>
    <property type="molecule type" value="Genomic_DNA"/>
</dbReference>
<comment type="caution">
    <text evidence="11">The sequence shown here is derived from an EMBL/GenBank/DDBJ whole genome shotgun (WGS) entry which is preliminary data.</text>
</comment>
<dbReference type="AlphaFoldDB" id="A0A8J4GQQ1"/>
<protein>
    <recommendedName>
        <fullName evidence="3 9">folate gamma-glutamyl hydrolase</fullName>
        <ecNumber evidence="3 9">3.4.19.9</ecNumber>
    </recommendedName>
</protein>
<dbReference type="GO" id="GO:0005773">
    <property type="term" value="C:vacuole"/>
    <property type="evidence" value="ECO:0007669"/>
    <property type="project" value="TreeGrafter"/>
</dbReference>
<dbReference type="InterPro" id="IPR015527">
    <property type="entry name" value="Pept_C26_g-glut_hydrolase"/>
</dbReference>
<accession>A0A8J4GQQ1</accession>
<evidence type="ECO:0000256" key="4">
    <source>
        <dbReference type="ARBA" id="ARBA00022525"/>
    </source>
</evidence>
<dbReference type="GO" id="GO:0034722">
    <property type="term" value="F:gamma-glutamyl-peptidase activity"/>
    <property type="evidence" value="ECO:0007669"/>
    <property type="project" value="UniProtKB-UniRule"/>
</dbReference>
<evidence type="ECO:0000256" key="3">
    <source>
        <dbReference type="ARBA" id="ARBA00012886"/>
    </source>
</evidence>
<dbReference type="GO" id="GO:0005576">
    <property type="term" value="C:extracellular region"/>
    <property type="evidence" value="ECO:0007669"/>
    <property type="project" value="UniProtKB-SubCell"/>
</dbReference>
<dbReference type="PANTHER" id="PTHR11315:SF0">
    <property type="entry name" value="FOLATE GAMMA-GLUTAMYL HYDROLASE"/>
    <property type="match status" value="1"/>
</dbReference>
<evidence type="ECO:0000256" key="2">
    <source>
        <dbReference type="ARBA" id="ARBA00011083"/>
    </source>
</evidence>
<dbReference type="PROSITE" id="PS51273">
    <property type="entry name" value="GATASE_TYPE_1"/>
    <property type="match status" value="1"/>
</dbReference>
<feature type="chain" id="PRO_5035182923" description="folate gamma-glutamyl hydrolase" evidence="10">
    <location>
        <begin position="25"/>
        <end position="476"/>
    </location>
</feature>
<dbReference type="InterPro" id="IPR029062">
    <property type="entry name" value="Class_I_gatase-like"/>
</dbReference>
<evidence type="ECO:0000256" key="10">
    <source>
        <dbReference type="SAM" id="SignalP"/>
    </source>
</evidence>
<gene>
    <name evidence="11" type="ORF">Vretimale_15404</name>
</gene>
<dbReference type="SUPFAM" id="SSF52317">
    <property type="entry name" value="Class I glutamine amidotransferase-like"/>
    <property type="match status" value="1"/>
</dbReference>
<keyword evidence="5 10" id="KW-0732">Signal</keyword>
<feature type="signal peptide" evidence="10">
    <location>
        <begin position="1"/>
        <end position="24"/>
    </location>
</feature>
<dbReference type="PROSITE" id="PS51275">
    <property type="entry name" value="PEPTIDASE_C26_GGH"/>
    <property type="match status" value="1"/>
</dbReference>
<dbReference type="Gene3D" id="3.40.50.880">
    <property type="match status" value="1"/>
</dbReference>
<evidence type="ECO:0000256" key="5">
    <source>
        <dbReference type="ARBA" id="ARBA00022729"/>
    </source>
</evidence>
<sequence length="476" mass="53063">MVMRVAKVLTVVVALLLLPTVAYGIRTSAKFEAHIAAADASLERPVRPVNDANLRPIIGILSQPGDPAPDGQSYIAASYVKWLESAGARVVPIFYDMDIEDIERRFAVTNGLLLPGGGATLAPGHRFYDSARHLVELALKANDNGDYYPVHGTCLGMETLAVILSSNYTILGTFDAEDAPAPLLYTDEAAASHLLRSLPPDVVADLQNKPIAMENHMNGLAMAAFLENPALGRFFRVVSLSLDKSGSAYISTLEGRNYPFTATQWHPEKNAFEWTPHLRIPHSTDAIRMSQEVANFFVAEARRNLHKAKNILEEDDMLIYNFKPVFTGKHEYVGEEKDFEQAYFLSGPLAAGKIKIGIVKRQVNHMCAEEAWLRLSWCCFHSGMWVSGVLEVLEFWKLLKPQVVFTCTISRRQESWSWSWSCRSLLGNVRLVTCEELHAACAALLCCMAIWWCRQKHLAASSREGKLQRFLNGHTD</sequence>
<feature type="active site" evidence="9">
    <location>
        <position position="266"/>
    </location>
</feature>
<feature type="active site" description="Proton donor" evidence="8">
    <location>
        <position position="266"/>
    </location>
</feature>
<comment type="similarity">
    <text evidence="2">Belongs to the peptidase C26 family.</text>
</comment>
<keyword evidence="4" id="KW-0964">Secreted</keyword>
<dbReference type="FunFam" id="3.40.50.880:FF:000024">
    <property type="entry name" value="Folate gamma-glutamyl hydrolase"/>
    <property type="match status" value="1"/>
</dbReference>
<organism evidence="11 12">
    <name type="scientific">Volvox reticuliferus</name>
    <dbReference type="NCBI Taxonomy" id="1737510"/>
    <lineage>
        <taxon>Eukaryota</taxon>
        <taxon>Viridiplantae</taxon>
        <taxon>Chlorophyta</taxon>
        <taxon>core chlorophytes</taxon>
        <taxon>Chlorophyceae</taxon>
        <taxon>CS clade</taxon>
        <taxon>Chlamydomonadales</taxon>
        <taxon>Volvocaceae</taxon>
        <taxon>Volvox</taxon>
    </lineage>
</organism>
<reference evidence="11" key="1">
    <citation type="journal article" date="2021" name="Proc. Natl. Acad. Sci. U.S.A.">
        <title>Three genomes in the algal genus Volvox reveal the fate of a haploid sex-determining region after a transition to homothallism.</title>
        <authorList>
            <person name="Yamamoto K."/>
            <person name="Hamaji T."/>
            <person name="Kawai-Toyooka H."/>
            <person name="Matsuzaki R."/>
            <person name="Takahashi F."/>
            <person name="Nishimura Y."/>
            <person name="Kawachi M."/>
            <person name="Noguchi H."/>
            <person name="Minakuchi Y."/>
            <person name="Umen J.G."/>
            <person name="Toyoda A."/>
            <person name="Nozaki H."/>
        </authorList>
    </citation>
    <scope>NUCLEOTIDE SEQUENCE</scope>
    <source>
        <strain evidence="11">NIES-3785</strain>
    </source>
</reference>
<evidence type="ECO:0000256" key="6">
    <source>
        <dbReference type="ARBA" id="ARBA00022801"/>
    </source>
</evidence>
<dbReference type="Pfam" id="PF07722">
    <property type="entry name" value="Peptidase_C26"/>
    <property type="match status" value="1"/>
</dbReference>
<comment type="subcellular location">
    <subcellularLocation>
        <location evidence="1">Secreted</location>
        <location evidence="1">Extracellular space</location>
    </subcellularLocation>
</comment>
<evidence type="ECO:0000256" key="1">
    <source>
        <dbReference type="ARBA" id="ARBA00004239"/>
    </source>
</evidence>
<name>A0A8J4GQQ1_9CHLO</name>